<evidence type="ECO:0000313" key="2">
    <source>
        <dbReference type="Proteomes" id="UP000060345"/>
    </source>
</evidence>
<reference evidence="1 2" key="1">
    <citation type="submission" date="2015-07" db="EMBL/GenBank/DDBJ databases">
        <authorList>
            <person name="Noorani M."/>
        </authorList>
    </citation>
    <scope>NUCLEOTIDE SEQUENCE [LARGE SCALE GENOMIC DNA]</scope>
    <source>
        <strain evidence="1 2">W1435</strain>
    </source>
</reference>
<organism evidence="1 2">
    <name type="scientific">Prevotella fusca JCM 17724</name>
    <dbReference type="NCBI Taxonomy" id="1236517"/>
    <lineage>
        <taxon>Bacteria</taxon>
        <taxon>Pseudomonadati</taxon>
        <taxon>Bacteroidota</taxon>
        <taxon>Bacteroidia</taxon>
        <taxon>Bacteroidales</taxon>
        <taxon>Prevotellaceae</taxon>
        <taxon>Prevotella</taxon>
    </lineage>
</organism>
<dbReference type="EMBL" id="CP012075">
    <property type="protein sequence ID" value="AKU69944.1"/>
    <property type="molecule type" value="Genomic_DNA"/>
</dbReference>
<gene>
    <name evidence="1" type="ORF">ADJ77_08845</name>
</gene>
<proteinExistence type="predicted"/>
<accession>A0A0K1NLI2</accession>
<dbReference type="STRING" id="1236517.ADJ77_08845"/>
<dbReference type="KEGG" id="pfus:ADJ77_08845"/>
<dbReference type="Proteomes" id="UP000060345">
    <property type="component" value="Chromosome 2"/>
</dbReference>
<protein>
    <submittedName>
        <fullName evidence="1">Uncharacterized protein</fullName>
    </submittedName>
</protein>
<evidence type="ECO:0000313" key="1">
    <source>
        <dbReference type="EMBL" id="AKU69944.1"/>
    </source>
</evidence>
<dbReference type="AlphaFoldDB" id="A0A0K1NLI2"/>
<sequence length="237" mass="27612">MAEVKYREFLPINMDGVMAIFEGDVYLISGVITCHTIDFPVIIVLEEQLGQDVFWSLHNDHKDTNSALFYARDGMLIHTKSSRTNFIDKSEGTTFSFNDTTDSKKYFYSRVAIDYFREKQGTFAKRNEYILVSEVYKLLDKMVDAEIKNPDLILNGPFYDCSETNQMPSTDNGFTSTYYLDTFYRRKGLTGNGPVSVHIFIMQNYDKMVKMMISYHDKDSLTFNNLFQSIKTFKWNE</sequence>
<name>A0A0K1NLI2_9BACT</name>